<sequence>MEAKIYCQPQIPALASTPNDISPICTGIYGDSLQLESPNSYATAPVVFYQRSRFSPYSLQLYSPITHPPPNPIAIGSQEFAELSTWGRTYRTAYRARVYISRTLATALESTGSFAENSPFIVALAVATIARELCHWTCAELNLSMAVYIESGHLLETAMWGGIVVAPLSHGQDTHALRELERSFVSFNSAFSVSLDLAQLLNHMKDRQKLSFPLFDVGELDVLRARHNYYDRFCGGEGEGHSRPRFYTNDMNMVCSSFAELMLKK</sequence>
<dbReference type="EMBL" id="JACAZH010000004">
    <property type="protein sequence ID" value="KAF7370881.1"/>
    <property type="molecule type" value="Genomic_DNA"/>
</dbReference>
<name>A0A8H6Z6V0_9AGAR</name>
<dbReference type="AlphaFoldDB" id="A0A8H6Z6V0"/>
<accession>A0A8H6Z6V0</accession>
<reference evidence="1" key="1">
    <citation type="submission" date="2020-05" db="EMBL/GenBank/DDBJ databases">
        <title>Mycena genomes resolve the evolution of fungal bioluminescence.</title>
        <authorList>
            <person name="Tsai I.J."/>
        </authorList>
    </citation>
    <scope>NUCLEOTIDE SEQUENCE</scope>
    <source>
        <strain evidence="1">160909Yilan</strain>
    </source>
</reference>
<protein>
    <submittedName>
        <fullName evidence="1">Uncharacterized protein</fullName>
    </submittedName>
</protein>
<keyword evidence="2" id="KW-1185">Reference proteome</keyword>
<organism evidence="1 2">
    <name type="scientific">Mycena sanguinolenta</name>
    <dbReference type="NCBI Taxonomy" id="230812"/>
    <lineage>
        <taxon>Eukaryota</taxon>
        <taxon>Fungi</taxon>
        <taxon>Dikarya</taxon>
        <taxon>Basidiomycota</taxon>
        <taxon>Agaricomycotina</taxon>
        <taxon>Agaricomycetes</taxon>
        <taxon>Agaricomycetidae</taxon>
        <taxon>Agaricales</taxon>
        <taxon>Marasmiineae</taxon>
        <taxon>Mycenaceae</taxon>
        <taxon>Mycena</taxon>
    </lineage>
</organism>
<proteinExistence type="predicted"/>
<gene>
    <name evidence="1" type="ORF">MSAN_00722000</name>
</gene>
<dbReference type="Proteomes" id="UP000623467">
    <property type="component" value="Unassembled WGS sequence"/>
</dbReference>
<evidence type="ECO:0000313" key="2">
    <source>
        <dbReference type="Proteomes" id="UP000623467"/>
    </source>
</evidence>
<evidence type="ECO:0000313" key="1">
    <source>
        <dbReference type="EMBL" id="KAF7370881.1"/>
    </source>
</evidence>
<comment type="caution">
    <text evidence="1">The sequence shown here is derived from an EMBL/GenBank/DDBJ whole genome shotgun (WGS) entry which is preliminary data.</text>
</comment>